<dbReference type="InterPro" id="IPR010296">
    <property type="entry name" value="DUF899_thioredox"/>
</dbReference>
<protein>
    <submittedName>
        <fullName evidence="1">DUF899 domain-containing protein</fullName>
    </submittedName>
</protein>
<dbReference type="Proteomes" id="UP000733379">
    <property type="component" value="Unassembled WGS sequence"/>
</dbReference>
<comment type="caution">
    <text evidence="1">The sequence shown here is derived from an EMBL/GenBank/DDBJ whole genome shotgun (WGS) entry which is preliminary data.</text>
</comment>
<organism evidence="1 2">
    <name type="scientific">Nocardia albiluteola</name>
    <dbReference type="NCBI Taxonomy" id="2842303"/>
    <lineage>
        <taxon>Bacteria</taxon>
        <taxon>Bacillati</taxon>
        <taxon>Actinomycetota</taxon>
        <taxon>Actinomycetes</taxon>
        <taxon>Mycobacteriales</taxon>
        <taxon>Nocardiaceae</taxon>
        <taxon>Nocardia</taxon>
    </lineage>
</organism>
<dbReference type="EMBL" id="JAHKNI010000003">
    <property type="protein sequence ID" value="MBU3062127.1"/>
    <property type="molecule type" value="Genomic_DNA"/>
</dbReference>
<sequence length="236" mass="26995">MSNTHRAPVVTQAEWEAARVRLLAKEKELTCARDALAADRRRMPWLKIDQEYVFDGPSGTVRLPDLFEGRRQLLLYRAFFEPGVDGWPDHACVGCSLMADQIAHQAHLHARDTTLAFASRASQPDIERVKARTGWSMPWYTITDGFDADFGVADWYGTNAFIRDGDTVYRTYFINDREHEPMGATLSSLDFTALGRQEDWEDLPEGYPRVPRFSWLKRHDEYGPTEPAGRPSTVDR</sequence>
<gene>
    <name evidence="1" type="ORF">KO481_11395</name>
</gene>
<proteinExistence type="predicted"/>
<accession>A0ABS6AVR7</accession>
<dbReference type="RefSeq" id="WP_215917014.1">
    <property type="nucleotide sequence ID" value="NZ_JAHKNI010000003.1"/>
</dbReference>
<evidence type="ECO:0000313" key="1">
    <source>
        <dbReference type="EMBL" id="MBU3062127.1"/>
    </source>
</evidence>
<keyword evidence="2" id="KW-1185">Reference proteome</keyword>
<reference evidence="1 2" key="1">
    <citation type="submission" date="2021-06" db="EMBL/GenBank/DDBJ databases">
        <title>Actinomycetes sequencing.</title>
        <authorList>
            <person name="Shan Q."/>
        </authorList>
    </citation>
    <scope>NUCLEOTIDE SEQUENCE [LARGE SCALE GENOMIC DNA]</scope>
    <source>
        <strain evidence="1 2">NEAU-G5</strain>
    </source>
</reference>
<dbReference type="Pfam" id="PF05988">
    <property type="entry name" value="DUF899"/>
    <property type="match status" value="1"/>
</dbReference>
<evidence type="ECO:0000313" key="2">
    <source>
        <dbReference type="Proteomes" id="UP000733379"/>
    </source>
</evidence>
<name>A0ABS6AVR7_9NOCA</name>